<gene>
    <name evidence="2" type="ORF">PPRIM_AZ9-3.1.T0120433</name>
</gene>
<keyword evidence="1" id="KW-0175">Coiled coil</keyword>
<accession>A0A8S1K3N8</accession>
<keyword evidence="3" id="KW-1185">Reference proteome</keyword>
<dbReference type="Proteomes" id="UP000688137">
    <property type="component" value="Unassembled WGS sequence"/>
</dbReference>
<dbReference type="OMA" id="LNKQTNH"/>
<name>A0A8S1K3N8_PARPR</name>
<protein>
    <submittedName>
        <fullName evidence="2">Uncharacterized protein</fullName>
    </submittedName>
</protein>
<feature type="coiled-coil region" evidence="1">
    <location>
        <begin position="93"/>
        <end position="141"/>
    </location>
</feature>
<evidence type="ECO:0000313" key="3">
    <source>
        <dbReference type="Proteomes" id="UP000688137"/>
    </source>
</evidence>
<dbReference type="EMBL" id="CAJJDM010000009">
    <property type="protein sequence ID" value="CAD8048364.1"/>
    <property type="molecule type" value="Genomic_DNA"/>
</dbReference>
<reference evidence="2" key="1">
    <citation type="submission" date="2021-01" db="EMBL/GenBank/DDBJ databases">
        <authorList>
            <consortium name="Genoscope - CEA"/>
            <person name="William W."/>
        </authorList>
    </citation>
    <scope>NUCLEOTIDE SEQUENCE</scope>
</reference>
<organism evidence="2 3">
    <name type="scientific">Paramecium primaurelia</name>
    <dbReference type="NCBI Taxonomy" id="5886"/>
    <lineage>
        <taxon>Eukaryota</taxon>
        <taxon>Sar</taxon>
        <taxon>Alveolata</taxon>
        <taxon>Ciliophora</taxon>
        <taxon>Intramacronucleata</taxon>
        <taxon>Oligohymenophorea</taxon>
        <taxon>Peniculida</taxon>
        <taxon>Parameciidae</taxon>
        <taxon>Paramecium</taxon>
    </lineage>
</organism>
<evidence type="ECO:0000313" key="2">
    <source>
        <dbReference type="EMBL" id="CAD8048364.1"/>
    </source>
</evidence>
<proteinExistence type="predicted"/>
<evidence type="ECO:0000256" key="1">
    <source>
        <dbReference type="SAM" id="Coils"/>
    </source>
</evidence>
<sequence>MDEYITSNRDLIKAIDCIPVPDITVSSLSQQSARQTKKESSLTKDQVMKILKKTQNQEQTAIQPRANLYLNAFNQFDPQEIINKEKINKNTQQKNLLHQISQLQQQVEHQRQEIESQINQIALLNKQTNHLTNEIQEKNLQLQMNAQTIQQLHTINIQQQQIIENLSLENEYKKKFNKLCHQKESESITELKSKIQNLESEINKTRATFTLFSPKNETFQSDSQSLKNKTFDPELLSEDETLTMLLTLLNRVSKSFRMTAILQKNADFKKLIKFKRNQPSLNRLSIAQNNKSVERQSSCNQEYFNKLIKNQGIKFN</sequence>
<comment type="caution">
    <text evidence="2">The sequence shown here is derived from an EMBL/GenBank/DDBJ whole genome shotgun (WGS) entry which is preliminary data.</text>
</comment>
<feature type="coiled-coil region" evidence="1">
    <location>
        <begin position="181"/>
        <end position="208"/>
    </location>
</feature>
<dbReference type="AlphaFoldDB" id="A0A8S1K3N8"/>